<protein>
    <submittedName>
        <fullName evidence="2">Glycosyltransferase family 2 protein</fullName>
        <ecNumber evidence="2">2.4.-.-</ecNumber>
    </submittedName>
</protein>
<keyword evidence="2" id="KW-0328">Glycosyltransferase</keyword>
<dbReference type="PANTHER" id="PTHR22916">
    <property type="entry name" value="GLYCOSYLTRANSFERASE"/>
    <property type="match status" value="1"/>
</dbReference>
<evidence type="ECO:0000259" key="1">
    <source>
        <dbReference type="Pfam" id="PF00535"/>
    </source>
</evidence>
<evidence type="ECO:0000313" key="2">
    <source>
        <dbReference type="EMBL" id="MEJ1091080.1"/>
    </source>
</evidence>
<evidence type="ECO:0000313" key="3">
    <source>
        <dbReference type="Proteomes" id="UP001366085"/>
    </source>
</evidence>
<feature type="domain" description="Glycosyltransferase 2-like" evidence="1">
    <location>
        <begin position="7"/>
        <end position="167"/>
    </location>
</feature>
<dbReference type="CDD" id="cd00761">
    <property type="entry name" value="Glyco_tranf_GTA_type"/>
    <property type="match status" value="1"/>
</dbReference>
<dbReference type="RefSeq" id="WP_337318272.1">
    <property type="nucleotide sequence ID" value="NZ_JBBDGN010000003.1"/>
</dbReference>
<dbReference type="Proteomes" id="UP001366085">
    <property type="component" value="Unassembled WGS sequence"/>
</dbReference>
<dbReference type="EC" id="2.4.-.-" evidence="2"/>
<sequence>MSSPRLSIITPVFNGARVLRETLDSVVAQTRHDLEYILVDDGSTDETPQILAEYVAAYPWITTVRIPNSGSGARPRNVGLERAQGEYVFFLDSDDLLAPEAVDRLLEVADDTGSDVVLCRMENFGEGTRSIPRAVFRAERRQADFIESFAYRTLGPTKLFRRSLVEEHRIRFPEGYRVGEDQPFTLRAFLLANHISAISDQVYYWVRNYAPGGDAKSASMGGQSVADDITKNLTGIEAIRELTLPGSRRDILLERFMLDTFGMRVCFGARFLKLSRDEQLQIVRRAKSAEDMWTPGLREKADHRLRTLYTALFAGDIDDLVKVVQRAQQNAWVLAAHRTGWRETTMYLQGRGGRAEVRVGRAIETVDTFPLTQDVHAAVVGRRVSLEAATVSFI</sequence>
<dbReference type="EMBL" id="JBBDGN010000003">
    <property type="protein sequence ID" value="MEJ1091080.1"/>
    <property type="molecule type" value="Genomic_DNA"/>
</dbReference>
<dbReference type="InterPro" id="IPR001173">
    <property type="entry name" value="Glyco_trans_2-like"/>
</dbReference>
<accession>A0ABU8LJD1</accession>
<reference evidence="2 3" key="1">
    <citation type="submission" date="2024-02" db="EMBL/GenBank/DDBJ databases">
        <authorList>
            <person name="Saticioglu I.B."/>
        </authorList>
    </citation>
    <scope>NUCLEOTIDE SEQUENCE [LARGE SCALE GENOMIC DNA]</scope>
    <source>
        <strain evidence="2 3">Mu-43</strain>
    </source>
</reference>
<dbReference type="SUPFAM" id="SSF53448">
    <property type="entry name" value="Nucleotide-diphospho-sugar transferases"/>
    <property type="match status" value="1"/>
</dbReference>
<dbReference type="Pfam" id="PF00535">
    <property type="entry name" value="Glycos_transf_2"/>
    <property type="match status" value="1"/>
</dbReference>
<keyword evidence="3" id="KW-1185">Reference proteome</keyword>
<organism evidence="2 3">
    <name type="scientific">Microbacterium istanbulense</name>
    <dbReference type="NCBI Taxonomy" id="3122049"/>
    <lineage>
        <taxon>Bacteria</taxon>
        <taxon>Bacillati</taxon>
        <taxon>Actinomycetota</taxon>
        <taxon>Actinomycetes</taxon>
        <taxon>Micrococcales</taxon>
        <taxon>Microbacteriaceae</taxon>
        <taxon>Microbacterium</taxon>
    </lineage>
</organism>
<dbReference type="GO" id="GO:0016757">
    <property type="term" value="F:glycosyltransferase activity"/>
    <property type="evidence" value="ECO:0007669"/>
    <property type="project" value="UniProtKB-KW"/>
</dbReference>
<dbReference type="InterPro" id="IPR029044">
    <property type="entry name" value="Nucleotide-diphossugar_trans"/>
</dbReference>
<name>A0ABU8LJD1_9MICO</name>
<proteinExistence type="predicted"/>
<keyword evidence="2" id="KW-0808">Transferase</keyword>
<comment type="caution">
    <text evidence="2">The sequence shown here is derived from an EMBL/GenBank/DDBJ whole genome shotgun (WGS) entry which is preliminary data.</text>
</comment>
<dbReference type="Gene3D" id="3.90.550.10">
    <property type="entry name" value="Spore Coat Polysaccharide Biosynthesis Protein SpsA, Chain A"/>
    <property type="match status" value="1"/>
</dbReference>
<dbReference type="PANTHER" id="PTHR22916:SF3">
    <property type="entry name" value="UDP-GLCNAC:BETAGAL BETA-1,3-N-ACETYLGLUCOSAMINYLTRANSFERASE-LIKE PROTEIN 1"/>
    <property type="match status" value="1"/>
</dbReference>
<gene>
    <name evidence="2" type="ORF">WDU93_05180</name>
</gene>